<comment type="caution">
    <text evidence="5">The sequence shown here is derived from an EMBL/GenBank/DDBJ whole genome shotgun (WGS) entry which is preliminary data.</text>
</comment>
<dbReference type="PANTHER" id="PTHR34580:SF3">
    <property type="entry name" value="PROTEIN PAFB"/>
    <property type="match status" value="1"/>
</dbReference>
<keyword evidence="2" id="KW-0804">Transcription</keyword>
<dbReference type="InterPro" id="IPR057727">
    <property type="entry name" value="WCX_dom"/>
</dbReference>
<dbReference type="AlphaFoldDB" id="A0A150PZ08"/>
<dbReference type="InterPro" id="IPR001034">
    <property type="entry name" value="DeoR_HTH"/>
</dbReference>
<dbReference type="Proteomes" id="UP000075260">
    <property type="component" value="Unassembled WGS sequence"/>
</dbReference>
<dbReference type="Pfam" id="PF13280">
    <property type="entry name" value="WYL"/>
    <property type="match status" value="1"/>
</dbReference>
<proteinExistence type="predicted"/>
<evidence type="ECO:0000256" key="2">
    <source>
        <dbReference type="ARBA" id="ARBA00023163"/>
    </source>
</evidence>
<dbReference type="OrthoDB" id="9787242at2"/>
<dbReference type="GO" id="GO:0003700">
    <property type="term" value="F:DNA-binding transcription factor activity"/>
    <property type="evidence" value="ECO:0007669"/>
    <property type="project" value="InterPro"/>
</dbReference>
<evidence type="ECO:0000256" key="1">
    <source>
        <dbReference type="ARBA" id="ARBA00023015"/>
    </source>
</evidence>
<dbReference type="InterPro" id="IPR051534">
    <property type="entry name" value="CBASS_pafABC_assoc_protein"/>
</dbReference>
<dbReference type="RefSeq" id="WP_061613224.1">
    <property type="nucleotide sequence ID" value="NZ_JEMA01001228.1"/>
</dbReference>
<dbReference type="PANTHER" id="PTHR34580">
    <property type="match status" value="1"/>
</dbReference>
<evidence type="ECO:0000313" key="5">
    <source>
        <dbReference type="EMBL" id="KYF61015.1"/>
    </source>
</evidence>
<dbReference type="Pfam" id="PF08279">
    <property type="entry name" value="HTH_11"/>
    <property type="match status" value="1"/>
</dbReference>
<dbReference type="InterPro" id="IPR026881">
    <property type="entry name" value="WYL_dom"/>
</dbReference>
<dbReference type="InterPro" id="IPR036388">
    <property type="entry name" value="WH-like_DNA-bd_sf"/>
</dbReference>
<sequence>MIQTSARLLKVLSLLQSRRFWTGGELARELEITERSVRRDVDRLRSLGYPVHAATGTGGGYQLGAGKELPPLPLEDDEAVAVAVGLRAAATGPVKGLEEASVRALAKLDQVLPKRLRRKVSALEAVSVRLGEGGPTFDADALAAMASACRDAEVLHFDYSSHSGAASARVVEPYRLVHTSRRWYLLAYDLHREQWRTFRVDRIQGRPRSAGRFKPRPLPAEDVAAYVSQSVSTDTYRFRARVTVHAPADVVSAQLSGVAGRVEPLAPDRCVVHTGGGTLEALAFHLGFMGFEFEVHEPQELIEVLRRLADRLGRAAGRAGAATQGPDVSGPPVGRPDTTLP</sequence>
<feature type="region of interest" description="Disordered" evidence="3">
    <location>
        <begin position="317"/>
        <end position="341"/>
    </location>
</feature>
<protein>
    <submittedName>
        <fullName evidence="5">DNA-binding transcriptional regulator</fullName>
    </submittedName>
</protein>
<evidence type="ECO:0000259" key="4">
    <source>
        <dbReference type="PROSITE" id="PS51000"/>
    </source>
</evidence>
<dbReference type="EMBL" id="JEMA01001228">
    <property type="protein sequence ID" value="KYF61015.1"/>
    <property type="molecule type" value="Genomic_DNA"/>
</dbReference>
<evidence type="ECO:0000256" key="3">
    <source>
        <dbReference type="SAM" id="MobiDB-lite"/>
    </source>
</evidence>
<dbReference type="GO" id="GO:0003677">
    <property type="term" value="F:DNA binding"/>
    <property type="evidence" value="ECO:0007669"/>
    <property type="project" value="UniProtKB-KW"/>
</dbReference>
<dbReference type="PROSITE" id="PS52050">
    <property type="entry name" value="WYL"/>
    <property type="match status" value="1"/>
</dbReference>
<gene>
    <name evidence="5" type="ORF">BE15_27880</name>
</gene>
<evidence type="ECO:0000313" key="6">
    <source>
        <dbReference type="Proteomes" id="UP000075260"/>
    </source>
</evidence>
<organism evidence="5 6">
    <name type="scientific">Sorangium cellulosum</name>
    <name type="common">Polyangium cellulosum</name>
    <dbReference type="NCBI Taxonomy" id="56"/>
    <lineage>
        <taxon>Bacteria</taxon>
        <taxon>Pseudomonadati</taxon>
        <taxon>Myxococcota</taxon>
        <taxon>Polyangia</taxon>
        <taxon>Polyangiales</taxon>
        <taxon>Polyangiaceae</taxon>
        <taxon>Sorangium</taxon>
    </lineage>
</organism>
<dbReference type="PROSITE" id="PS51000">
    <property type="entry name" value="HTH_DEOR_2"/>
    <property type="match status" value="1"/>
</dbReference>
<reference evidence="5 6" key="1">
    <citation type="submission" date="2014-02" db="EMBL/GenBank/DDBJ databases">
        <title>The small core and large imbalanced accessory genome model reveals a collaborative survival strategy of Sorangium cellulosum strains in nature.</title>
        <authorList>
            <person name="Han K."/>
            <person name="Peng R."/>
            <person name="Blom J."/>
            <person name="Li Y.-Z."/>
        </authorList>
    </citation>
    <scope>NUCLEOTIDE SEQUENCE [LARGE SCALE GENOMIC DNA]</scope>
    <source>
        <strain evidence="5 6">So0008-312</strain>
    </source>
</reference>
<accession>A0A150PZ08</accession>
<name>A0A150PZ08_SORCE</name>
<dbReference type="Pfam" id="PF25583">
    <property type="entry name" value="WCX"/>
    <property type="match status" value="1"/>
</dbReference>
<dbReference type="InterPro" id="IPR036390">
    <property type="entry name" value="WH_DNA-bd_sf"/>
</dbReference>
<dbReference type="SUPFAM" id="SSF46785">
    <property type="entry name" value="Winged helix' DNA-binding domain"/>
    <property type="match status" value="1"/>
</dbReference>
<dbReference type="InterPro" id="IPR013196">
    <property type="entry name" value="HTH_11"/>
</dbReference>
<feature type="domain" description="HTH deoR-type" evidence="4">
    <location>
        <begin position="4"/>
        <end position="63"/>
    </location>
</feature>
<keyword evidence="5" id="KW-0238">DNA-binding</keyword>
<keyword evidence="1" id="KW-0805">Transcription regulation</keyword>
<dbReference type="Gene3D" id="1.10.10.10">
    <property type="entry name" value="Winged helix-like DNA-binding domain superfamily/Winged helix DNA-binding domain"/>
    <property type="match status" value="1"/>
</dbReference>